<dbReference type="Gene3D" id="3.30.450.20">
    <property type="entry name" value="PAS domain"/>
    <property type="match status" value="3"/>
</dbReference>
<dbReference type="InterPro" id="IPR052162">
    <property type="entry name" value="Sensor_kinase/Photoreceptor"/>
</dbReference>
<feature type="domain" description="Response regulatory" evidence="8">
    <location>
        <begin position="6"/>
        <end position="125"/>
    </location>
</feature>
<dbReference type="InterPro" id="IPR005467">
    <property type="entry name" value="His_kinase_dom"/>
</dbReference>
<comment type="catalytic activity">
    <reaction evidence="1">
        <text>ATP + protein L-histidine = ADP + protein N-phospho-L-histidine.</text>
        <dbReference type="EC" id="2.7.13.3"/>
    </reaction>
</comment>
<dbReference type="PROSITE" id="PS50109">
    <property type="entry name" value="HIS_KIN"/>
    <property type="match status" value="1"/>
</dbReference>
<keyword evidence="4" id="KW-0808">Transferase</keyword>
<feature type="domain" description="PAC" evidence="10">
    <location>
        <begin position="214"/>
        <end position="266"/>
    </location>
</feature>
<keyword evidence="3 6" id="KW-0597">Phosphoprotein</keyword>
<proteinExistence type="predicted"/>
<dbReference type="InterPro" id="IPR004358">
    <property type="entry name" value="Sig_transdc_His_kin-like_C"/>
</dbReference>
<dbReference type="Gene3D" id="3.30.565.10">
    <property type="entry name" value="Histidine kinase-like ATPase, C-terminal domain"/>
    <property type="match status" value="1"/>
</dbReference>
<dbReference type="PROSITE" id="PS50112">
    <property type="entry name" value="PAS"/>
    <property type="match status" value="1"/>
</dbReference>
<dbReference type="EMBL" id="JASHIE010000009">
    <property type="protein sequence ID" value="MDI9875585.1"/>
    <property type="molecule type" value="Genomic_DNA"/>
</dbReference>
<dbReference type="RefSeq" id="WP_283382152.1">
    <property type="nucleotide sequence ID" value="NZ_JASHIE010000009.1"/>
</dbReference>
<dbReference type="InterPro" id="IPR003594">
    <property type="entry name" value="HATPase_dom"/>
</dbReference>
<sequence length="901" mass="105676">MSYQLSILIVEEYENEFSLLVSFLQQAGIPTHSILHAHTVEEAKLHLLGNRPIDLVFLDLSLQSLYSFDIHFELMDLKEHRVHIIPICEFTSPQTTLLALINGAKDYLIKGEYGQKSVKRVIDNCLKWLNEPGGYFDLKDFVSDDLKYGAVWDIDLIHSTAKRSGKKFYHSLGYQESEYATDYYFWQRNIHPEDYYRVEDAIEQSLKSSPKRYWEVEYRFRRADASYLWVNERGYILYDSLGKPVRTLGIIVDISQKKKQKGFIKSNQVQQEAFFYSNPYPMLIYKAESFQILEVNNAAVQKYGYSYENFIGMTTLDIRPKADKEWYRKLKREIITNNPFRHWQVRHQKKNGEIMHVEILANDTIYQDMPAVQVMVIDITQQVVARSERDFVAQVIELFNQKNSMIDGLSECLKSIRNYISWEYSEIWLSDTLINSTKLIASNSFNAESFQLPIATWYFDESFFKQKLKHHNIIWIEDLHHLQTSPKRITTLEGSLQSAFLVSLPYKRNTTIWMIFYSLKKIKKDASLIQLFEGISRHLSNEIRRRNSEEQLKYIFNFNRDLFGIVNTSGEFVQVNEGFKDSLAYEESMLLEKSFYDYVHVQDRDLTRNIMDDLEERDITSPFEIRCLTSNHDIRWISWSATKLPGEDLIFLLGRDITNIKKHQVEREALIEQLTASNEDLKQFSYIVSHNLRAPLSNLMAVVNFLTPEMITHPTLDFLIDKFKKSTQILNSTVNDLLDILVIKNKVNIAQTMIDLEEKLQHSLETLLYIDSTDEYNIRKDFTEGKWVYFNQYYIESIFQNLISNAIKYKSPERPLELNIFTKMTSTHLKLYIKDNGLGINLKLHKHKIFGLYQRFHENSESKGIGLYIVNSQVRALGGTIEVQSEEGVGTTFIISFKIRN</sequence>
<evidence type="ECO:0000256" key="2">
    <source>
        <dbReference type="ARBA" id="ARBA00012438"/>
    </source>
</evidence>
<feature type="modified residue" description="4-aspartylphosphate" evidence="6">
    <location>
        <position position="59"/>
    </location>
</feature>
<evidence type="ECO:0000256" key="3">
    <source>
        <dbReference type="ARBA" id="ARBA00022553"/>
    </source>
</evidence>
<dbReference type="EC" id="2.7.13.3" evidence="2"/>
<dbReference type="InterPro" id="IPR035965">
    <property type="entry name" value="PAS-like_dom_sf"/>
</dbReference>
<dbReference type="CDD" id="cd00130">
    <property type="entry name" value="PAS"/>
    <property type="match status" value="3"/>
</dbReference>
<dbReference type="CDD" id="cd00082">
    <property type="entry name" value="HisKA"/>
    <property type="match status" value="1"/>
</dbReference>
<dbReference type="InterPro" id="IPR000014">
    <property type="entry name" value="PAS"/>
</dbReference>
<dbReference type="Proteomes" id="UP001225761">
    <property type="component" value="Unassembled WGS sequence"/>
</dbReference>
<evidence type="ECO:0000313" key="11">
    <source>
        <dbReference type="EMBL" id="MDI9875585.1"/>
    </source>
</evidence>
<organism evidence="11 12">
    <name type="scientific">Flectobacillus rivi</name>
    <dbReference type="NCBI Taxonomy" id="2984209"/>
    <lineage>
        <taxon>Bacteria</taxon>
        <taxon>Pseudomonadati</taxon>
        <taxon>Bacteroidota</taxon>
        <taxon>Cytophagia</taxon>
        <taxon>Cytophagales</taxon>
        <taxon>Flectobacillaceae</taxon>
        <taxon>Flectobacillus</taxon>
    </lineage>
</organism>
<evidence type="ECO:0000256" key="5">
    <source>
        <dbReference type="ARBA" id="ARBA00022777"/>
    </source>
</evidence>
<evidence type="ECO:0000313" key="12">
    <source>
        <dbReference type="Proteomes" id="UP001225761"/>
    </source>
</evidence>
<dbReference type="PANTHER" id="PTHR43304:SF1">
    <property type="entry name" value="PAC DOMAIN-CONTAINING PROTEIN"/>
    <property type="match status" value="1"/>
</dbReference>
<dbReference type="Pfam" id="PF02518">
    <property type="entry name" value="HATPase_c"/>
    <property type="match status" value="1"/>
</dbReference>
<evidence type="ECO:0000256" key="1">
    <source>
        <dbReference type="ARBA" id="ARBA00000085"/>
    </source>
</evidence>
<dbReference type="SUPFAM" id="SSF55874">
    <property type="entry name" value="ATPase domain of HSP90 chaperone/DNA topoisomerase II/histidine kinase"/>
    <property type="match status" value="1"/>
</dbReference>
<evidence type="ECO:0000256" key="6">
    <source>
        <dbReference type="PROSITE-ProRule" id="PRU00169"/>
    </source>
</evidence>
<dbReference type="CDD" id="cd00075">
    <property type="entry name" value="HATPase"/>
    <property type="match status" value="1"/>
</dbReference>
<dbReference type="Gene3D" id="1.10.287.130">
    <property type="match status" value="1"/>
</dbReference>
<dbReference type="SMART" id="SM00091">
    <property type="entry name" value="PAS"/>
    <property type="match status" value="2"/>
</dbReference>
<dbReference type="SUPFAM" id="SSF55785">
    <property type="entry name" value="PYP-like sensor domain (PAS domain)"/>
    <property type="match status" value="3"/>
</dbReference>
<dbReference type="InterPro" id="IPR036890">
    <property type="entry name" value="HATPase_C_sf"/>
</dbReference>
<dbReference type="PANTHER" id="PTHR43304">
    <property type="entry name" value="PHYTOCHROME-LIKE PROTEIN CPH1"/>
    <property type="match status" value="1"/>
</dbReference>
<name>A0ABT6Z380_9BACT</name>
<dbReference type="Pfam" id="PF08447">
    <property type="entry name" value="PAS_3"/>
    <property type="match status" value="2"/>
</dbReference>
<evidence type="ECO:0000259" key="7">
    <source>
        <dbReference type="PROSITE" id="PS50109"/>
    </source>
</evidence>
<dbReference type="NCBIfam" id="TIGR00229">
    <property type="entry name" value="sensory_box"/>
    <property type="match status" value="2"/>
</dbReference>
<evidence type="ECO:0000259" key="8">
    <source>
        <dbReference type="PROSITE" id="PS50110"/>
    </source>
</evidence>
<comment type="caution">
    <text evidence="11">The sequence shown here is derived from an EMBL/GenBank/DDBJ whole genome shotgun (WGS) entry which is preliminary data.</text>
</comment>
<dbReference type="InterPro" id="IPR001789">
    <property type="entry name" value="Sig_transdc_resp-reg_receiver"/>
</dbReference>
<dbReference type="PROSITE" id="PS50113">
    <property type="entry name" value="PAC"/>
    <property type="match status" value="1"/>
</dbReference>
<dbReference type="SUPFAM" id="SSF52172">
    <property type="entry name" value="CheY-like"/>
    <property type="match status" value="1"/>
</dbReference>
<dbReference type="PRINTS" id="PR00344">
    <property type="entry name" value="BCTRLSENSOR"/>
</dbReference>
<dbReference type="SMART" id="SM00086">
    <property type="entry name" value="PAC"/>
    <property type="match status" value="3"/>
</dbReference>
<feature type="domain" description="Histidine kinase" evidence="7">
    <location>
        <begin position="687"/>
        <end position="901"/>
    </location>
</feature>
<reference evidence="11 12" key="1">
    <citation type="submission" date="2023-05" db="EMBL/GenBank/DDBJ databases">
        <title>Novel species of genus Flectobacillus isolated from stream in China.</title>
        <authorList>
            <person name="Lu H."/>
        </authorList>
    </citation>
    <scope>NUCLEOTIDE SEQUENCE [LARGE SCALE GENOMIC DNA]</scope>
    <source>
        <strain evidence="11 12">LFS242W</strain>
    </source>
</reference>
<dbReference type="InterPro" id="IPR001610">
    <property type="entry name" value="PAC"/>
</dbReference>
<evidence type="ECO:0000259" key="10">
    <source>
        <dbReference type="PROSITE" id="PS50113"/>
    </source>
</evidence>
<evidence type="ECO:0000259" key="9">
    <source>
        <dbReference type="PROSITE" id="PS50112"/>
    </source>
</evidence>
<dbReference type="InterPro" id="IPR000700">
    <property type="entry name" value="PAS-assoc_C"/>
</dbReference>
<gene>
    <name evidence="11" type="ORF">QM481_13675</name>
</gene>
<dbReference type="Pfam" id="PF13426">
    <property type="entry name" value="PAS_9"/>
    <property type="match status" value="1"/>
</dbReference>
<evidence type="ECO:0000256" key="4">
    <source>
        <dbReference type="ARBA" id="ARBA00022679"/>
    </source>
</evidence>
<keyword evidence="5" id="KW-0418">Kinase</keyword>
<protein>
    <recommendedName>
        <fullName evidence="2">histidine kinase</fullName>
        <ecNumber evidence="2">2.7.13.3</ecNumber>
    </recommendedName>
</protein>
<dbReference type="Gene3D" id="3.40.50.2300">
    <property type="match status" value="1"/>
</dbReference>
<dbReference type="SMART" id="SM00387">
    <property type="entry name" value="HATPase_c"/>
    <property type="match status" value="1"/>
</dbReference>
<dbReference type="CDD" id="cd00156">
    <property type="entry name" value="REC"/>
    <property type="match status" value="1"/>
</dbReference>
<dbReference type="InterPro" id="IPR011006">
    <property type="entry name" value="CheY-like_superfamily"/>
</dbReference>
<accession>A0ABT6Z380</accession>
<dbReference type="SUPFAM" id="SSF47384">
    <property type="entry name" value="Homodimeric domain of signal transducing histidine kinase"/>
    <property type="match status" value="1"/>
</dbReference>
<feature type="domain" description="PAS" evidence="9">
    <location>
        <begin position="548"/>
        <end position="618"/>
    </location>
</feature>
<dbReference type="InterPro" id="IPR013655">
    <property type="entry name" value="PAS_fold_3"/>
</dbReference>
<dbReference type="InterPro" id="IPR003661">
    <property type="entry name" value="HisK_dim/P_dom"/>
</dbReference>
<dbReference type="PROSITE" id="PS50110">
    <property type="entry name" value="RESPONSE_REGULATORY"/>
    <property type="match status" value="1"/>
</dbReference>
<dbReference type="InterPro" id="IPR036097">
    <property type="entry name" value="HisK_dim/P_sf"/>
</dbReference>
<keyword evidence="12" id="KW-1185">Reference proteome</keyword>